<dbReference type="EMBL" id="CP032519">
    <property type="protein sequence ID" value="QEZ46008.1"/>
    <property type="molecule type" value="Genomic_DNA"/>
</dbReference>
<evidence type="ECO:0000313" key="2">
    <source>
        <dbReference type="Proteomes" id="UP000325743"/>
    </source>
</evidence>
<proteinExistence type="predicted"/>
<name>A0A5P3VJ85_9BURK</name>
<dbReference type="AlphaFoldDB" id="A0A5P3VJ85"/>
<gene>
    <name evidence="1" type="ORF">D2917_17065</name>
</gene>
<organism evidence="1 2">
    <name type="scientific">Cupriavidus oxalaticus</name>
    <dbReference type="NCBI Taxonomy" id="96344"/>
    <lineage>
        <taxon>Bacteria</taxon>
        <taxon>Pseudomonadati</taxon>
        <taxon>Pseudomonadota</taxon>
        <taxon>Betaproteobacteria</taxon>
        <taxon>Burkholderiales</taxon>
        <taxon>Burkholderiaceae</taxon>
        <taxon>Cupriavidus</taxon>
    </lineage>
</organism>
<sequence length="60" mass="6657">MGQETGKAAHSVFVWRRLAVRWRAGHADVLWLHAMPLADVGKGKAQGFNVDGQFRQRAGL</sequence>
<accession>A0A5P3VJ85</accession>
<dbReference type="Proteomes" id="UP000325743">
    <property type="component" value="Chromosome 2"/>
</dbReference>
<reference evidence="1 2" key="1">
    <citation type="submission" date="2018-09" db="EMBL/GenBank/DDBJ databases">
        <title>Complete genome sequence of Cupriavidus oxalaticus T2, a bacterium capable of phenol tolerance and degradation.</title>
        <authorList>
            <person name="Yan J."/>
        </authorList>
    </citation>
    <scope>NUCLEOTIDE SEQUENCE [LARGE SCALE GENOMIC DNA]</scope>
    <source>
        <strain evidence="1 2">T2</strain>
    </source>
</reference>
<protein>
    <submittedName>
        <fullName evidence="1">Uncharacterized protein</fullName>
    </submittedName>
</protein>
<evidence type="ECO:0000313" key="1">
    <source>
        <dbReference type="EMBL" id="QEZ46008.1"/>
    </source>
</evidence>